<dbReference type="Pfam" id="PF13041">
    <property type="entry name" value="PPR_2"/>
    <property type="match status" value="1"/>
</dbReference>
<dbReference type="PANTHER" id="PTHR45717:SF3">
    <property type="entry name" value="OS04G0544400 PROTEIN"/>
    <property type="match status" value="1"/>
</dbReference>
<dbReference type="EMBL" id="JAGYWB010000019">
    <property type="protein sequence ID" value="KAI0489156.1"/>
    <property type="molecule type" value="Genomic_DNA"/>
</dbReference>
<dbReference type="AlphaFoldDB" id="A0A8T3A485"/>
<keyword evidence="2" id="KW-0677">Repeat</keyword>
<comment type="caution">
    <text evidence="4">The sequence shown here is derived from an EMBL/GenBank/DDBJ whole genome shotgun (WGS) entry which is preliminary data.</text>
</comment>
<dbReference type="Proteomes" id="UP000829196">
    <property type="component" value="Unassembled WGS sequence"/>
</dbReference>
<dbReference type="GO" id="GO:0005739">
    <property type="term" value="C:mitochondrion"/>
    <property type="evidence" value="ECO:0007669"/>
    <property type="project" value="TreeGrafter"/>
</dbReference>
<dbReference type="InterPro" id="IPR002885">
    <property type="entry name" value="PPR_rpt"/>
</dbReference>
<dbReference type="OrthoDB" id="1908178at2759"/>
<feature type="repeat" description="PPR" evidence="3">
    <location>
        <begin position="200"/>
        <end position="234"/>
    </location>
</feature>
<organism evidence="4 5">
    <name type="scientific">Dendrobium nobile</name>
    <name type="common">Orchid</name>
    <dbReference type="NCBI Taxonomy" id="94219"/>
    <lineage>
        <taxon>Eukaryota</taxon>
        <taxon>Viridiplantae</taxon>
        <taxon>Streptophyta</taxon>
        <taxon>Embryophyta</taxon>
        <taxon>Tracheophyta</taxon>
        <taxon>Spermatophyta</taxon>
        <taxon>Magnoliopsida</taxon>
        <taxon>Liliopsida</taxon>
        <taxon>Asparagales</taxon>
        <taxon>Orchidaceae</taxon>
        <taxon>Epidendroideae</taxon>
        <taxon>Malaxideae</taxon>
        <taxon>Dendrobiinae</taxon>
        <taxon>Dendrobium</taxon>
    </lineage>
</organism>
<dbReference type="SMR" id="A0A8T3A485"/>
<accession>A0A8T3A485</accession>
<dbReference type="InterPro" id="IPR011990">
    <property type="entry name" value="TPR-like_helical_dom_sf"/>
</dbReference>
<dbReference type="GO" id="GO:0003729">
    <property type="term" value="F:mRNA binding"/>
    <property type="evidence" value="ECO:0007669"/>
    <property type="project" value="UniProtKB-ARBA"/>
</dbReference>
<feature type="repeat" description="PPR" evidence="3">
    <location>
        <begin position="270"/>
        <end position="300"/>
    </location>
</feature>
<dbReference type="FunFam" id="1.25.40.10:FF:000516">
    <property type="entry name" value="Pentatricopeptide repeat-containing protein"/>
    <property type="match status" value="1"/>
</dbReference>
<proteinExistence type="inferred from homology"/>
<reference evidence="4" key="1">
    <citation type="journal article" date="2022" name="Front. Genet.">
        <title>Chromosome-Scale Assembly of the Dendrobium nobile Genome Provides Insights Into the Molecular Mechanism of the Biosynthesis of the Medicinal Active Ingredient of Dendrobium.</title>
        <authorList>
            <person name="Xu Q."/>
            <person name="Niu S.-C."/>
            <person name="Li K.-L."/>
            <person name="Zheng P.-J."/>
            <person name="Zhang X.-J."/>
            <person name="Jia Y."/>
            <person name="Liu Y."/>
            <person name="Niu Y.-X."/>
            <person name="Yu L.-H."/>
            <person name="Chen D.-F."/>
            <person name="Zhang G.-Q."/>
        </authorList>
    </citation>
    <scope>NUCLEOTIDE SEQUENCE</scope>
    <source>
        <tissue evidence="4">Leaf</tissue>
    </source>
</reference>
<dbReference type="Pfam" id="PF01535">
    <property type="entry name" value="PPR"/>
    <property type="match status" value="4"/>
</dbReference>
<evidence type="ECO:0000313" key="4">
    <source>
        <dbReference type="EMBL" id="KAI0489156.1"/>
    </source>
</evidence>
<dbReference type="PROSITE" id="PS51375">
    <property type="entry name" value="PPR"/>
    <property type="match status" value="3"/>
</dbReference>
<evidence type="ECO:0008006" key="6">
    <source>
        <dbReference type="Google" id="ProtNLM"/>
    </source>
</evidence>
<protein>
    <recommendedName>
        <fullName evidence="6">Pentatricopeptide repeat-containing protein</fullName>
    </recommendedName>
</protein>
<evidence type="ECO:0000256" key="3">
    <source>
        <dbReference type="PROSITE-ProRule" id="PRU00708"/>
    </source>
</evidence>
<feature type="repeat" description="PPR" evidence="3">
    <location>
        <begin position="412"/>
        <end position="446"/>
    </location>
</feature>
<dbReference type="PANTHER" id="PTHR45717">
    <property type="entry name" value="OS12G0527900 PROTEIN"/>
    <property type="match status" value="1"/>
</dbReference>
<comment type="similarity">
    <text evidence="1">Belongs to the PPR family. P subfamily.</text>
</comment>
<dbReference type="Gene3D" id="1.25.40.10">
    <property type="entry name" value="Tetratricopeptide repeat domain"/>
    <property type="match status" value="2"/>
</dbReference>
<evidence type="ECO:0000256" key="2">
    <source>
        <dbReference type="ARBA" id="ARBA00022737"/>
    </source>
</evidence>
<keyword evidence="5" id="KW-1185">Reference proteome</keyword>
<gene>
    <name evidence="4" type="ORF">KFK09_028998</name>
</gene>
<name>A0A8T3A485_DENNO</name>
<evidence type="ECO:0000313" key="5">
    <source>
        <dbReference type="Proteomes" id="UP000829196"/>
    </source>
</evidence>
<sequence>MRLHAAISPTPSPPHLICLSTRGSSSCSGIPLGLGLRLGGPNLIAGKRRSSELVAIRCSISQVHSYGTVDYEQRPPLKWSSLYRRISIMENPNADSATVLEQWEGAERKLSKWDLCRVVKELRSPPVPSQSHRPSHVLSIFVYESSIATFSLVYDWMASHGDRFILNSSDNAIQLDLIAKVRGISHAEGYFSILPGILKDRRTYGALLNAYGKAKMRDKAEATLETMKGKGYADDALPFNVMMTLYMNIAEHGKVYAIINEMKAKNVSFDLYSYNILITSCATMGEVEEMERVVQEMIVDARVNANWTTYTTLATMYIRLGEFDKAENCLKEVELRMTGRDRASFNYLLGLYSSIAKRDEVYRVWKRYKSAFGGGILNSGYQSMLSSLVKLGDIEGTEKIYEEWLSSTSRLDPRICNVVMRCYVRKGGVGNAKRILDRFVEKGGVAKPLSWEILAEGYLEEKMVSEVLWCMEGAAAYKGLGKWKPKLAAVAETFALCREEDSEESVKLLMDVLRRTGCLEKEAYKLLVET</sequence>
<dbReference type="NCBIfam" id="TIGR00756">
    <property type="entry name" value="PPR"/>
    <property type="match status" value="2"/>
</dbReference>
<evidence type="ECO:0000256" key="1">
    <source>
        <dbReference type="ARBA" id="ARBA00007626"/>
    </source>
</evidence>